<proteinExistence type="predicted"/>
<dbReference type="RefSeq" id="WP_117970570.1">
    <property type="nucleotide sequence ID" value="NZ_CAUFEU010000002.1"/>
</dbReference>
<reference evidence="1 2" key="1">
    <citation type="submission" date="2018-08" db="EMBL/GenBank/DDBJ databases">
        <title>A genome reference for cultivated species of the human gut microbiota.</title>
        <authorList>
            <person name="Zou Y."/>
            <person name="Xue W."/>
            <person name="Luo G."/>
        </authorList>
    </citation>
    <scope>NUCLEOTIDE SEQUENCE [LARGE SCALE GENOMIC DNA]</scope>
    <source>
        <strain evidence="1 2">AM44-11BH</strain>
    </source>
</reference>
<dbReference type="Gene3D" id="3.30.460.40">
    <property type="match status" value="1"/>
</dbReference>
<evidence type="ECO:0000313" key="1">
    <source>
        <dbReference type="EMBL" id="RHA18272.1"/>
    </source>
</evidence>
<evidence type="ECO:0000313" key="2">
    <source>
        <dbReference type="Proteomes" id="UP000284779"/>
    </source>
</evidence>
<accession>A0A413R7X5</accession>
<organism evidence="1 2">
    <name type="scientific">Eubacterium ventriosum</name>
    <dbReference type="NCBI Taxonomy" id="39496"/>
    <lineage>
        <taxon>Bacteria</taxon>
        <taxon>Bacillati</taxon>
        <taxon>Bacillota</taxon>
        <taxon>Clostridia</taxon>
        <taxon>Eubacteriales</taxon>
        <taxon>Eubacteriaceae</taxon>
        <taxon>Eubacterium</taxon>
    </lineage>
</organism>
<dbReference type="AlphaFoldDB" id="A0A413R7X5"/>
<dbReference type="InterPro" id="IPR039498">
    <property type="entry name" value="NTP_transf_5"/>
</dbReference>
<evidence type="ECO:0008006" key="3">
    <source>
        <dbReference type="Google" id="ProtNLM"/>
    </source>
</evidence>
<dbReference type="Proteomes" id="UP000284779">
    <property type="component" value="Unassembled WGS sequence"/>
</dbReference>
<dbReference type="Pfam" id="PF14907">
    <property type="entry name" value="NTP_transf_5"/>
    <property type="match status" value="1"/>
</dbReference>
<keyword evidence="2" id="KW-1185">Reference proteome</keyword>
<sequence>MLLEEYINVINAIRSYVNGEEMDQAFCSNLAGAYQICKKHNLTALMAEVLDRTDVDKRSPIYQRWQMEKNQAVYKNVLMDVEREEIITFFEEKNIWYLLLKGLIIREYYPNPALREMSDNDILVDRKYMKDIYDFMVGRGYSIKGYGTSNHDEYLKKPAYNFEMHRALFDKDDYESWNSYFDNIFDKLTKKSENSLEYVFKEEDFYIYFMVHTYKHYASGGMGLRTILDVYLYLRKNKELDFSYVEKELGKLNIADFEKQFRKLCFDVFSVNESDAKADWYEGLPTDEKNMLDYIMGAGTYGNFDNLVANKLGDDDDVKKSKFKYVFRRVFPDYKSFKKYHPLICRYKVLVPFGYLFRIIKLPFTGWKRAMAELKAVLRK</sequence>
<gene>
    <name evidence="1" type="ORF">DW944_07005</name>
</gene>
<comment type="caution">
    <text evidence="1">The sequence shown here is derived from an EMBL/GenBank/DDBJ whole genome shotgun (WGS) entry which is preliminary data.</text>
</comment>
<dbReference type="EMBL" id="QSFD01000006">
    <property type="protein sequence ID" value="RHA18272.1"/>
    <property type="molecule type" value="Genomic_DNA"/>
</dbReference>
<name>A0A413R7X5_9FIRM</name>
<protein>
    <recommendedName>
        <fullName evidence="3">Nucleotidyltransferase family protein</fullName>
    </recommendedName>
</protein>